<organism evidence="2 3">
    <name type="scientific">Tolypocladium ophioglossoides (strain CBS 100239)</name>
    <name type="common">Snaketongue truffleclub</name>
    <name type="synonym">Elaphocordyceps ophioglossoides</name>
    <dbReference type="NCBI Taxonomy" id="1163406"/>
    <lineage>
        <taxon>Eukaryota</taxon>
        <taxon>Fungi</taxon>
        <taxon>Dikarya</taxon>
        <taxon>Ascomycota</taxon>
        <taxon>Pezizomycotina</taxon>
        <taxon>Sordariomycetes</taxon>
        <taxon>Hypocreomycetidae</taxon>
        <taxon>Hypocreales</taxon>
        <taxon>Ophiocordycipitaceae</taxon>
        <taxon>Tolypocladium</taxon>
    </lineage>
</organism>
<name>A0A0L0ND07_TOLOC</name>
<dbReference type="Pfam" id="PF01636">
    <property type="entry name" value="APH"/>
    <property type="match status" value="1"/>
</dbReference>
<keyword evidence="3" id="KW-1185">Reference proteome</keyword>
<dbReference type="PANTHER" id="PTHR21310">
    <property type="entry name" value="AMINOGLYCOSIDE PHOSPHOTRANSFERASE-RELATED-RELATED"/>
    <property type="match status" value="1"/>
</dbReference>
<proteinExistence type="predicted"/>
<dbReference type="SUPFAM" id="SSF56112">
    <property type="entry name" value="Protein kinase-like (PK-like)"/>
    <property type="match status" value="1"/>
</dbReference>
<evidence type="ECO:0000313" key="2">
    <source>
        <dbReference type="EMBL" id="KND91973.1"/>
    </source>
</evidence>
<dbReference type="AlphaFoldDB" id="A0A0L0ND07"/>
<reference evidence="2 3" key="1">
    <citation type="journal article" date="2015" name="BMC Genomics">
        <title>The genome of the truffle-parasite Tolypocladium ophioglossoides and the evolution of antifungal peptaibiotics.</title>
        <authorList>
            <person name="Quandt C.A."/>
            <person name="Bushley K.E."/>
            <person name="Spatafora J.W."/>
        </authorList>
    </citation>
    <scope>NUCLEOTIDE SEQUENCE [LARGE SCALE GENOMIC DNA]</scope>
    <source>
        <strain evidence="2 3">CBS 100239</strain>
    </source>
</reference>
<dbReference type="Gene3D" id="3.90.1200.10">
    <property type="match status" value="1"/>
</dbReference>
<dbReference type="InterPro" id="IPR002575">
    <property type="entry name" value="Aminoglycoside_PTrfase"/>
</dbReference>
<dbReference type="OrthoDB" id="10003767at2759"/>
<dbReference type="PANTHER" id="PTHR21310:SF37">
    <property type="entry name" value="AMINOGLYCOSIDE PHOSPHOTRANSFERASE DOMAIN-CONTAINING PROTEIN"/>
    <property type="match status" value="1"/>
</dbReference>
<dbReference type="InterPro" id="IPR051678">
    <property type="entry name" value="AGP_Transferase"/>
</dbReference>
<accession>A0A0L0ND07</accession>
<feature type="domain" description="Aminoglycoside phosphotransferase" evidence="1">
    <location>
        <begin position="104"/>
        <end position="312"/>
    </location>
</feature>
<dbReference type="Proteomes" id="UP000036947">
    <property type="component" value="Unassembled WGS sequence"/>
</dbReference>
<gene>
    <name evidence="2" type="ORF">TOPH_03289</name>
</gene>
<sequence length="443" mass="48990">MSSTSDAPRKRRPSERWTSFDDWNYDGMKERLEGFMASINKKSLTAHAEAVLNSPLSMSDAFSAGQYWCCFELVAPDSRLIIARVRLPKHPNSSASDADEEYLIQCEAATMKFVQANVATIPVPTLYACEMPGSPRAAEAGAAYILIEGFYGNAVQDINHSIYDLPNSTQERLIAQWTSFQAELAAFTFPRIGSISQFSPDTGATVGKLATASADSLAIAGPFQSGRDYLVAVAEARLNQELHRKNSDSETDDFTALGFLVFRNIVRDTNIFKGDQGPFHFNHMDMGIQNILVDDDFNIIAVIDWEFAQSAPWEVICYPMPISIINSDEEIKEILGNPGHIGHRNVSRQAATRGLYRQKFKEAESALMARGRPLRVSIAETLEGKASRIYGLAEKLGIFKGMAEDLTYEMLRLGHGLTGLEAKRHLEKVKAEANGAFDTSMSH</sequence>
<dbReference type="InterPro" id="IPR011009">
    <property type="entry name" value="Kinase-like_dom_sf"/>
</dbReference>
<dbReference type="EMBL" id="LFRF01000007">
    <property type="protein sequence ID" value="KND91973.1"/>
    <property type="molecule type" value="Genomic_DNA"/>
</dbReference>
<evidence type="ECO:0000313" key="3">
    <source>
        <dbReference type="Proteomes" id="UP000036947"/>
    </source>
</evidence>
<protein>
    <recommendedName>
        <fullName evidence="1">Aminoglycoside phosphotransferase domain-containing protein</fullName>
    </recommendedName>
</protein>
<evidence type="ECO:0000259" key="1">
    <source>
        <dbReference type="Pfam" id="PF01636"/>
    </source>
</evidence>
<comment type="caution">
    <text evidence="2">The sequence shown here is derived from an EMBL/GenBank/DDBJ whole genome shotgun (WGS) entry which is preliminary data.</text>
</comment>